<sequence>MIFAWNLEALSIGEAPKNIVLSGVNGGLVKDGSEWSSRSLKDKVLVMFYVDPDEKDLNEDFADALKAKNFDKEKFGSIAIINMAASWKPNFAIQVALEAKQKKFPDTLYVKDMKSVIVKEWGVADDNSDILIFSKNGELLFNKDGKLNDDEIAQALKIIEENM</sequence>
<accession>A0A7M1AY22</accession>
<evidence type="ECO:0000313" key="1">
    <source>
        <dbReference type="EMBL" id="QOP42361.1"/>
    </source>
</evidence>
<dbReference type="EMBL" id="CP041165">
    <property type="protein sequence ID" value="QOP42361.1"/>
    <property type="molecule type" value="Genomic_DNA"/>
</dbReference>
<dbReference type="KEGG" id="smax:FJR03_04375"/>
<dbReference type="Pfam" id="PF09695">
    <property type="entry name" value="YtfJ_HI0045"/>
    <property type="match status" value="1"/>
</dbReference>
<keyword evidence="2" id="KW-1185">Reference proteome</keyword>
<organism evidence="1 2">
    <name type="scientific">Sulfurimonas marina</name>
    <dbReference type="NCBI Taxonomy" id="2590551"/>
    <lineage>
        <taxon>Bacteria</taxon>
        <taxon>Pseudomonadati</taxon>
        <taxon>Campylobacterota</taxon>
        <taxon>Epsilonproteobacteria</taxon>
        <taxon>Campylobacterales</taxon>
        <taxon>Sulfurimonadaceae</taxon>
        <taxon>Sulfurimonas</taxon>
    </lineage>
</organism>
<dbReference type="InterPro" id="IPR006513">
    <property type="entry name" value="YtfJ_HI0045"/>
</dbReference>
<name>A0A7M1AY22_9BACT</name>
<proteinExistence type="predicted"/>
<reference evidence="1 2" key="1">
    <citation type="submission" date="2019-06" db="EMBL/GenBank/DDBJ databases">
        <title>Sulfurimonas gotlandica sp. nov., a chemoautotrophic and psychrotolerant epsilonproteobacterium isolated from a pelagic redoxcline, and an emended description of the genus Sulfurimonas.</title>
        <authorList>
            <person name="Wang S."/>
            <person name="Jiang L."/>
            <person name="Shao Z."/>
        </authorList>
    </citation>
    <scope>NUCLEOTIDE SEQUENCE [LARGE SCALE GENOMIC DNA]</scope>
    <source>
        <strain evidence="1 2">B2</strain>
    </source>
</reference>
<dbReference type="Proteomes" id="UP000593910">
    <property type="component" value="Chromosome"/>
</dbReference>
<dbReference type="AlphaFoldDB" id="A0A7M1AY22"/>
<evidence type="ECO:0000313" key="2">
    <source>
        <dbReference type="Proteomes" id="UP000593910"/>
    </source>
</evidence>
<gene>
    <name evidence="1" type="ORF">FJR03_04375</name>
</gene>
<protein>
    <submittedName>
        <fullName evidence="1">Transcriptional regulator</fullName>
    </submittedName>
</protein>